<evidence type="ECO:0000313" key="7">
    <source>
        <dbReference type="Proteomes" id="UP001432000"/>
    </source>
</evidence>
<dbReference type="PANTHER" id="PTHR11717">
    <property type="entry name" value="LOW MOLECULAR WEIGHT PROTEIN TYROSINE PHOSPHATASE"/>
    <property type="match status" value="1"/>
</dbReference>
<dbReference type="InterPro" id="IPR036196">
    <property type="entry name" value="Ptyr_pPase_sf"/>
</dbReference>
<reference evidence="6 7" key="1">
    <citation type="submission" date="2024-03" db="EMBL/GenBank/DDBJ databases">
        <title>Natural products discovery in diverse microorganisms through a two-stage MS feature dereplication strategy.</title>
        <authorList>
            <person name="Zhang R."/>
        </authorList>
    </citation>
    <scope>NUCLEOTIDE SEQUENCE [LARGE SCALE GENOMIC DNA]</scope>
    <source>
        <strain evidence="6 7">18930</strain>
    </source>
</reference>
<organism evidence="6 7">
    <name type="scientific">Rhodococcus sovatensis</name>
    <dbReference type="NCBI Taxonomy" id="1805840"/>
    <lineage>
        <taxon>Bacteria</taxon>
        <taxon>Bacillati</taxon>
        <taxon>Actinomycetota</taxon>
        <taxon>Actinomycetes</taxon>
        <taxon>Mycobacteriales</taxon>
        <taxon>Nocardiaceae</taxon>
        <taxon>Rhodococcus</taxon>
    </lineage>
</organism>
<keyword evidence="4" id="KW-0904">Protein phosphatase</keyword>
<dbReference type="PANTHER" id="PTHR11717:SF7">
    <property type="entry name" value="LOW MOLECULAR WEIGHT PHOSPHOTYROSINE PROTEIN PHOSPHATASE"/>
    <property type="match status" value="1"/>
</dbReference>
<dbReference type="InterPro" id="IPR017867">
    <property type="entry name" value="Tyr_phospatase_low_mol_wt"/>
</dbReference>
<evidence type="ECO:0000256" key="2">
    <source>
        <dbReference type="ARBA" id="ARBA00013064"/>
    </source>
</evidence>
<dbReference type="SUPFAM" id="SSF52788">
    <property type="entry name" value="Phosphotyrosine protein phosphatases I"/>
    <property type="match status" value="1"/>
</dbReference>
<gene>
    <name evidence="6" type="ORF">WDS16_06905</name>
</gene>
<dbReference type="Proteomes" id="UP001432000">
    <property type="component" value="Chromosome"/>
</dbReference>
<sequence length="166" mass="17826">MTTPNRPDASVHVTFVCTGNICRSPMAEKIFAAYIREAGLGSAVRTTSAGIDGWHEGEGADPRTVAELEAHGYESDHEAAQVGADHLAADLVVALDTGHARQLLQLGVPAERIALLRSFDDDAEEESVADPYYSSDDAFAEVREQVEAAMPGLVRWAEERVSDEAS</sequence>
<comment type="similarity">
    <text evidence="1">Belongs to the low molecular weight phosphotyrosine protein phosphatase family.</text>
</comment>
<name>A0ABZ2PN04_9NOCA</name>
<feature type="domain" description="Phosphotyrosine protein phosphatase I" evidence="5">
    <location>
        <begin position="11"/>
        <end position="156"/>
    </location>
</feature>
<proteinExistence type="inferred from homology"/>
<dbReference type="RefSeq" id="WP_338891510.1">
    <property type="nucleotide sequence ID" value="NZ_CP147846.1"/>
</dbReference>
<evidence type="ECO:0000259" key="5">
    <source>
        <dbReference type="SMART" id="SM00226"/>
    </source>
</evidence>
<evidence type="ECO:0000256" key="3">
    <source>
        <dbReference type="ARBA" id="ARBA00022801"/>
    </source>
</evidence>
<keyword evidence="7" id="KW-1185">Reference proteome</keyword>
<dbReference type="PRINTS" id="PR00719">
    <property type="entry name" value="LMWPTPASE"/>
</dbReference>
<evidence type="ECO:0000256" key="4">
    <source>
        <dbReference type="ARBA" id="ARBA00022912"/>
    </source>
</evidence>
<evidence type="ECO:0000256" key="1">
    <source>
        <dbReference type="ARBA" id="ARBA00011063"/>
    </source>
</evidence>
<accession>A0ABZ2PN04</accession>
<protein>
    <recommendedName>
        <fullName evidence="2">protein-tyrosine-phosphatase</fullName>
        <ecNumber evidence="2">3.1.3.48</ecNumber>
    </recommendedName>
</protein>
<keyword evidence="3 6" id="KW-0378">Hydrolase</keyword>
<dbReference type="EC" id="3.1.3.48" evidence="2"/>
<dbReference type="CDD" id="cd16343">
    <property type="entry name" value="LMWPTP"/>
    <property type="match status" value="1"/>
</dbReference>
<dbReference type="EMBL" id="CP147846">
    <property type="protein sequence ID" value="WXG70242.1"/>
    <property type="molecule type" value="Genomic_DNA"/>
</dbReference>
<evidence type="ECO:0000313" key="6">
    <source>
        <dbReference type="EMBL" id="WXG70242.1"/>
    </source>
</evidence>
<dbReference type="Gene3D" id="3.40.50.2300">
    <property type="match status" value="1"/>
</dbReference>
<dbReference type="Pfam" id="PF01451">
    <property type="entry name" value="LMWPc"/>
    <property type="match status" value="1"/>
</dbReference>
<dbReference type="InterPro" id="IPR050438">
    <property type="entry name" value="LMW_PTPase"/>
</dbReference>
<dbReference type="GO" id="GO:0004725">
    <property type="term" value="F:protein tyrosine phosphatase activity"/>
    <property type="evidence" value="ECO:0007669"/>
    <property type="project" value="UniProtKB-EC"/>
</dbReference>
<dbReference type="InterPro" id="IPR023485">
    <property type="entry name" value="Ptyr_pPase"/>
</dbReference>
<dbReference type="SMART" id="SM00226">
    <property type="entry name" value="LMWPc"/>
    <property type="match status" value="1"/>
</dbReference>